<protein>
    <recommendedName>
        <fullName evidence="3">Nucleotidyltransferase</fullName>
    </recommendedName>
</protein>
<proteinExistence type="predicted"/>
<comment type="caution">
    <text evidence="1">The sequence shown here is derived from an EMBL/GenBank/DDBJ whole genome shotgun (WGS) entry which is preliminary data.</text>
</comment>
<name>A0ABP6BRD7_9MICO</name>
<evidence type="ECO:0000313" key="2">
    <source>
        <dbReference type="Proteomes" id="UP001500274"/>
    </source>
</evidence>
<reference evidence="2" key="1">
    <citation type="journal article" date="2019" name="Int. J. Syst. Evol. Microbiol.">
        <title>The Global Catalogue of Microorganisms (GCM) 10K type strain sequencing project: providing services to taxonomists for standard genome sequencing and annotation.</title>
        <authorList>
            <consortium name="The Broad Institute Genomics Platform"/>
            <consortium name="The Broad Institute Genome Sequencing Center for Infectious Disease"/>
            <person name="Wu L."/>
            <person name="Ma J."/>
        </authorList>
    </citation>
    <scope>NUCLEOTIDE SEQUENCE [LARGE SCALE GENOMIC DNA]</scope>
    <source>
        <strain evidence="2">JCM 16365</strain>
    </source>
</reference>
<keyword evidence="2" id="KW-1185">Reference proteome</keyword>
<evidence type="ECO:0008006" key="3">
    <source>
        <dbReference type="Google" id="ProtNLM"/>
    </source>
</evidence>
<organism evidence="1 2">
    <name type="scientific">Microbacterium binotii</name>
    <dbReference type="NCBI Taxonomy" id="462710"/>
    <lineage>
        <taxon>Bacteria</taxon>
        <taxon>Bacillati</taxon>
        <taxon>Actinomycetota</taxon>
        <taxon>Actinomycetes</taxon>
        <taxon>Micrococcales</taxon>
        <taxon>Microbacteriaceae</taxon>
        <taxon>Microbacterium</taxon>
    </lineage>
</organism>
<sequence length="286" mass="30292">MNLPGASSPSSGRDLMVASRAALLDALEALEAHRNAVIVIGAQAIYLQTTASPVALAEATKDSDLAIDPRELLEDPKVEEAMKRARFYPNPVRGNPGEWMSPAGVPVDLMVPEAVAGPGGPTARGARIPPHDKRATRRAVGLEAALVDNEKLVVTALDPADDRAYRIRVAGLAALLVAKLHKLGERASRDPRRLNDKDAHDVYRILVDSPTDVMAAKLDRLLADELSREVTEAALEYLDGLFASGPGAVGAMMAGRAEEGVGNPDFVSQSVSFLASDLVRAVGEPK</sequence>
<dbReference type="Proteomes" id="UP001500274">
    <property type="component" value="Unassembled WGS sequence"/>
</dbReference>
<evidence type="ECO:0000313" key="1">
    <source>
        <dbReference type="EMBL" id="GAA2583416.1"/>
    </source>
</evidence>
<accession>A0ABP6BRD7</accession>
<gene>
    <name evidence="1" type="ORF">GCM10009862_23220</name>
</gene>
<dbReference type="EMBL" id="BAAARI010000014">
    <property type="protein sequence ID" value="GAA2583416.1"/>
    <property type="molecule type" value="Genomic_DNA"/>
</dbReference>
<dbReference type="RefSeq" id="WP_344229661.1">
    <property type="nucleotide sequence ID" value="NZ_BAAARI010000014.1"/>
</dbReference>